<evidence type="ECO:0000313" key="3">
    <source>
        <dbReference type="Proteomes" id="UP000199651"/>
    </source>
</evidence>
<protein>
    <submittedName>
        <fullName evidence="2">ABC-2 family transporter protein</fullName>
    </submittedName>
</protein>
<evidence type="ECO:0000313" key="2">
    <source>
        <dbReference type="EMBL" id="SDP64482.1"/>
    </source>
</evidence>
<feature type="transmembrane region" description="Helical" evidence="1">
    <location>
        <begin position="153"/>
        <end position="178"/>
    </location>
</feature>
<reference evidence="3" key="1">
    <citation type="submission" date="2016-10" db="EMBL/GenBank/DDBJ databases">
        <authorList>
            <person name="Varghese N."/>
            <person name="Submissions S."/>
        </authorList>
    </citation>
    <scope>NUCLEOTIDE SEQUENCE [LARGE SCALE GENOMIC DNA]</scope>
    <source>
        <strain evidence="3">IBRC-M 10655</strain>
    </source>
</reference>
<keyword evidence="3" id="KW-1185">Reference proteome</keyword>
<keyword evidence="1" id="KW-1133">Transmembrane helix</keyword>
<feature type="transmembrane region" description="Helical" evidence="1">
    <location>
        <begin position="185"/>
        <end position="206"/>
    </location>
</feature>
<dbReference type="GO" id="GO:0005886">
    <property type="term" value="C:plasma membrane"/>
    <property type="evidence" value="ECO:0007669"/>
    <property type="project" value="UniProtKB-SubCell"/>
</dbReference>
<feature type="transmembrane region" description="Helical" evidence="1">
    <location>
        <begin position="116"/>
        <end position="141"/>
    </location>
</feature>
<dbReference type="OrthoDB" id="5244396at2"/>
<dbReference type="AlphaFoldDB" id="A0A1H0UDV7"/>
<dbReference type="EMBL" id="FNJB01000011">
    <property type="protein sequence ID" value="SDP64482.1"/>
    <property type="molecule type" value="Genomic_DNA"/>
</dbReference>
<evidence type="ECO:0000256" key="1">
    <source>
        <dbReference type="SAM" id="Phobius"/>
    </source>
</evidence>
<dbReference type="RefSeq" id="WP_091381703.1">
    <property type="nucleotide sequence ID" value="NZ_FNDV01000001.1"/>
</dbReference>
<accession>A0A1H0UDV7</accession>
<dbReference type="GO" id="GO:0140359">
    <property type="term" value="F:ABC-type transporter activity"/>
    <property type="evidence" value="ECO:0007669"/>
    <property type="project" value="InterPro"/>
</dbReference>
<organism evidence="2 3">
    <name type="scientific">Actinokineospora alba</name>
    <dbReference type="NCBI Taxonomy" id="504798"/>
    <lineage>
        <taxon>Bacteria</taxon>
        <taxon>Bacillati</taxon>
        <taxon>Actinomycetota</taxon>
        <taxon>Actinomycetes</taxon>
        <taxon>Pseudonocardiales</taxon>
        <taxon>Pseudonocardiaceae</taxon>
        <taxon>Actinokineospora</taxon>
    </lineage>
</organism>
<proteinExistence type="predicted"/>
<gene>
    <name evidence="2" type="ORF">SAMN05192558_111121</name>
</gene>
<dbReference type="STRING" id="504798.SAMN05421871_101460"/>
<keyword evidence="1" id="KW-0472">Membrane</keyword>
<sequence length="301" mass="32110">MGNMIKAEFRKILTTKLWWAMMIPAFLVAGGWALGGAALTTEIANDLSREDVIQQFDIPINEVSWSVIALARAMNIASIFPMLFGALGLASELHRRTITTTFLTASTRPGVLTAKAIVYTVWGAIYGLVIAVAVSFGALLGSDSNHLPDGKQWFLVLLAGVIMCTLWTLFGLGVGALIGSPVGAIVILLVYALVIGPFGEFVLFSATDGSNLPGFLPNGSANGMTGSTASALLFEQIQALVLNLGGEMVTEDRRETFDQAIRAVAGAPGALSLWLSTLVFFAWTALFFGTGMWRNQTRDIT</sequence>
<dbReference type="Proteomes" id="UP000199651">
    <property type="component" value="Unassembled WGS sequence"/>
</dbReference>
<name>A0A1H0UDV7_9PSEU</name>
<keyword evidence="1" id="KW-0812">Transmembrane</keyword>
<feature type="transmembrane region" description="Helical" evidence="1">
    <location>
        <begin position="273"/>
        <end position="293"/>
    </location>
</feature>
<feature type="transmembrane region" description="Helical" evidence="1">
    <location>
        <begin position="64"/>
        <end position="90"/>
    </location>
</feature>